<name>A0A8H7E138_9EURO</name>
<dbReference type="EMBL" id="JAACFV010000082">
    <property type="protein sequence ID" value="KAF7506679.1"/>
    <property type="molecule type" value="Genomic_DNA"/>
</dbReference>
<evidence type="ECO:0000313" key="2">
    <source>
        <dbReference type="Proteomes" id="UP000606974"/>
    </source>
</evidence>
<evidence type="ECO:0000313" key="1">
    <source>
        <dbReference type="EMBL" id="KAF7506679.1"/>
    </source>
</evidence>
<reference evidence="1" key="1">
    <citation type="submission" date="2020-02" db="EMBL/GenBank/DDBJ databases">
        <authorList>
            <person name="Palmer J.M."/>
        </authorList>
    </citation>
    <scope>NUCLEOTIDE SEQUENCE</scope>
    <source>
        <strain evidence="1">EPUS1.4</strain>
        <tissue evidence="1">Thallus</tissue>
    </source>
</reference>
<accession>A0A8H7E138</accession>
<dbReference type="Proteomes" id="UP000606974">
    <property type="component" value="Unassembled WGS sequence"/>
</dbReference>
<protein>
    <submittedName>
        <fullName evidence="1">Uncharacterized protein</fullName>
    </submittedName>
</protein>
<comment type="caution">
    <text evidence="1">The sequence shown here is derived from an EMBL/GenBank/DDBJ whole genome shotgun (WGS) entry which is preliminary data.</text>
</comment>
<keyword evidence="2" id="KW-1185">Reference proteome</keyword>
<sequence>MVSKLMMIGATLLHADASFMQIKLPHIRSNYCCNLFTYHVKPMEISRFVRTGFWLQRVTSQKAGSDHDKDSLVGQFLKKLAIDLSA</sequence>
<gene>
    <name evidence="1" type="ORF">GJ744_011508</name>
</gene>
<dbReference type="AlphaFoldDB" id="A0A8H7E138"/>
<proteinExistence type="predicted"/>
<organism evidence="1 2">
    <name type="scientific">Endocarpon pusillum</name>
    <dbReference type="NCBI Taxonomy" id="364733"/>
    <lineage>
        <taxon>Eukaryota</taxon>
        <taxon>Fungi</taxon>
        <taxon>Dikarya</taxon>
        <taxon>Ascomycota</taxon>
        <taxon>Pezizomycotina</taxon>
        <taxon>Eurotiomycetes</taxon>
        <taxon>Chaetothyriomycetidae</taxon>
        <taxon>Verrucariales</taxon>
        <taxon>Verrucariaceae</taxon>
        <taxon>Endocarpon</taxon>
    </lineage>
</organism>